<keyword evidence="9 10" id="KW-0472">Membrane</keyword>
<evidence type="ECO:0000256" key="2">
    <source>
        <dbReference type="ARBA" id="ARBA00022448"/>
    </source>
</evidence>
<dbReference type="GO" id="GO:0015450">
    <property type="term" value="F:protein-transporting ATPase activity"/>
    <property type="evidence" value="ECO:0007669"/>
    <property type="project" value="InterPro"/>
</dbReference>
<keyword evidence="8 10" id="KW-0811">Translocation</keyword>
<comment type="function">
    <text evidence="10">Part of the Sec protein translocase complex. Interacts with the SecYEG preprotein conducting channel. SecDF uses the proton motive force (PMF) to complete protein translocation after the ATP-dependent function of SecA.</text>
</comment>
<evidence type="ECO:0000256" key="7">
    <source>
        <dbReference type="ARBA" id="ARBA00022989"/>
    </source>
</evidence>
<dbReference type="SUPFAM" id="SSF82866">
    <property type="entry name" value="Multidrug efflux transporter AcrB transmembrane domain"/>
    <property type="match status" value="1"/>
</dbReference>
<dbReference type="InterPro" id="IPR022646">
    <property type="entry name" value="SecD/SecF_CS"/>
</dbReference>
<dbReference type="InterPro" id="IPR005791">
    <property type="entry name" value="SecD"/>
</dbReference>
<dbReference type="NCBIfam" id="TIGR00916">
    <property type="entry name" value="2A0604s01"/>
    <property type="match status" value="1"/>
</dbReference>
<dbReference type="Pfam" id="PF22599">
    <property type="entry name" value="SecDF_P1_head"/>
    <property type="match status" value="1"/>
</dbReference>
<evidence type="ECO:0000259" key="13">
    <source>
        <dbReference type="Pfam" id="PF21760"/>
    </source>
</evidence>
<dbReference type="Gene3D" id="3.30.70.3400">
    <property type="match status" value="2"/>
</dbReference>
<dbReference type="EMBL" id="CP001715">
    <property type="protein sequence ID" value="ACV35804.1"/>
    <property type="molecule type" value="Genomic_DNA"/>
</dbReference>
<keyword evidence="3 10" id="KW-1003">Cell membrane</keyword>
<dbReference type="InterPro" id="IPR048631">
    <property type="entry name" value="SecD_1st"/>
</dbReference>
<dbReference type="Pfam" id="PF21760">
    <property type="entry name" value="SecD_1st"/>
    <property type="match status" value="1"/>
</dbReference>
<keyword evidence="4" id="KW-0997">Cell inner membrane</keyword>
<evidence type="ECO:0000256" key="3">
    <source>
        <dbReference type="ARBA" id="ARBA00022475"/>
    </source>
</evidence>
<dbReference type="FunFam" id="3.30.1360.200:FF:000002">
    <property type="entry name" value="Preprotein translocase subunit SecD"/>
    <property type="match status" value="1"/>
</dbReference>
<dbReference type="HOGENOM" id="CLU_007894_4_3_4"/>
<feature type="transmembrane region" description="Helical" evidence="10">
    <location>
        <begin position="453"/>
        <end position="470"/>
    </location>
</feature>
<dbReference type="NCBIfam" id="TIGR01129">
    <property type="entry name" value="secD"/>
    <property type="match status" value="1"/>
</dbReference>
<evidence type="ECO:0000313" key="15">
    <source>
        <dbReference type="EMBL" id="ACV35804.1"/>
    </source>
</evidence>
<dbReference type="Pfam" id="PF07549">
    <property type="entry name" value="Sec_GG"/>
    <property type="match status" value="1"/>
</dbReference>
<gene>
    <name evidence="10" type="primary">secD</name>
    <name evidence="15" type="ordered locus">CAP2UW1_2517</name>
</gene>
<protein>
    <recommendedName>
        <fullName evidence="10">Protein translocase subunit SecD</fullName>
    </recommendedName>
</protein>
<dbReference type="GO" id="GO:0043952">
    <property type="term" value="P:protein transport by the Sec complex"/>
    <property type="evidence" value="ECO:0007669"/>
    <property type="project" value="UniProtKB-UniRule"/>
</dbReference>
<feature type="transmembrane region" description="Helical" evidence="10">
    <location>
        <begin position="543"/>
        <end position="565"/>
    </location>
</feature>
<dbReference type="InterPro" id="IPR027398">
    <property type="entry name" value="SecD-TM"/>
</dbReference>
<feature type="domain" description="SecDF P1 head subdomain" evidence="14">
    <location>
        <begin position="315"/>
        <end position="426"/>
    </location>
</feature>
<keyword evidence="5 10" id="KW-0812">Transmembrane</keyword>
<comment type="similarity">
    <text evidence="10">Belongs to the SecD/SecF family. SecD subfamily.</text>
</comment>
<dbReference type="PANTHER" id="PTHR30081:SF1">
    <property type="entry name" value="PROTEIN TRANSLOCASE SUBUNIT SECD"/>
    <property type="match status" value="1"/>
</dbReference>
<feature type="transmembrane region" description="Helical" evidence="10">
    <location>
        <begin position="475"/>
        <end position="494"/>
    </location>
</feature>
<evidence type="ECO:0000256" key="6">
    <source>
        <dbReference type="ARBA" id="ARBA00022927"/>
    </source>
</evidence>
<dbReference type="InterPro" id="IPR055344">
    <property type="entry name" value="SecD_SecF_C_bact"/>
</dbReference>
<evidence type="ECO:0000256" key="4">
    <source>
        <dbReference type="ARBA" id="ARBA00022519"/>
    </source>
</evidence>
<organism evidence="15">
    <name type="scientific">Accumulibacter regalis</name>
    <dbReference type="NCBI Taxonomy" id="522306"/>
    <lineage>
        <taxon>Bacteria</taxon>
        <taxon>Pseudomonadati</taxon>
        <taxon>Pseudomonadota</taxon>
        <taxon>Betaproteobacteria</taxon>
        <taxon>Candidatus Accumulibacter</taxon>
    </lineage>
</organism>
<dbReference type="GO" id="GO:0005886">
    <property type="term" value="C:plasma membrane"/>
    <property type="evidence" value="ECO:0007669"/>
    <property type="project" value="UniProtKB-SubCell"/>
</dbReference>
<dbReference type="FunFam" id="3.30.70.3400:FF:000003">
    <property type="entry name" value="Preprotein translocase subunit SecD"/>
    <property type="match status" value="1"/>
</dbReference>
<evidence type="ECO:0000256" key="1">
    <source>
        <dbReference type="ARBA" id="ARBA00004651"/>
    </source>
</evidence>
<dbReference type="Gene3D" id="1.20.1640.10">
    <property type="entry name" value="Multidrug efflux transporter AcrB transmembrane domain"/>
    <property type="match status" value="1"/>
</dbReference>
<comment type="subcellular location">
    <subcellularLocation>
        <location evidence="1 10">Cell membrane</location>
        <topology evidence="1 10">Multi-pass membrane protein</topology>
    </subcellularLocation>
</comment>
<dbReference type="AlphaFoldDB" id="C7RRY1"/>
<dbReference type="FunFam" id="1.20.1640.10:FF:000004">
    <property type="entry name" value="Protein translocase subunit SecD"/>
    <property type="match status" value="1"/>
</dbReference>
<feature type="domain" description="Protein export membrane protein SecD/SecF C-terminal" evidence="11">
    <location>
        <begin position="428"/>
        <end position="597"/>
    </location>
</feature>
<keyword evidence="6 10" id="KW-0653">Protein transport</keyword>
<evidence type="ECO:0000256" key="9">
    <source>
        <dbReference type="ARBA" id="ARBA00023136"/>
    </source>
</evidence>
<dbReference type="InterPro" id="IPR022813">
    <property type="entry name" value="SecD/SecF_arch_bac"/>
</dbReference>
<dbReference type="PANTHER" id="PTHR30081">
    <property type="entry name" value="PROTEIN-EXPORT MEMBRANE PROTEIN SEC"/>
    <property type="match status" value="1"/>
</dbReference>
<sequence length="625" mass="67488">MNRYPLWKYVLVAIALVLGLVYTLPNFFGESPAVQVSSAKATLKVDEKTRERVASTLRSASIENSGIFLDSNGVKVRLLNADSQLQAKDLLEKQFNPDPTDPQYVVALNLLSSSPQWLTNLHALPMYLGLDLRGGVHFLLQVDMKGALTKRLDSISGDLRSLLRDKNVRHAGITREGERLTIRFRDGDTRAKARIVLEDNQSDLLLADQGEGDDLKLVATLKPEAIKRIQEFAVKQNMTTLSNRINELGVAEPVIAQQGADRIVVQLPGVQDTAKAKDILGRTATLEIRMVEETAGALEAAQAGQVPFGTELYVERGGLPLLVRKQVVLTGDRLTDAQPGFDNQTHEPAVHLTLDSAGARIFKDVTRDNVGKRMAIVLIEKGKGEVVTAPVIRAEIGGGRVQISGRMSTMEANDTALLLRAGSLAAPMEIIEERAIGPSLGAENIKKGFHSTMWGFAAIAVFMIAYYVLFGLVSVIALAANLLFLVALLSLLQATLTLPGIAAIALALGMAIDANVLINERIREELRNGSTPQLAIHTGYERAFGTILDSNITTLIAGIALLIFGSGPVRGFAVVHCLGILTSLFSAVVVSRALINLIYGNRRKIESLAIGQIWKPGNTANVAAK</sequence>
<evidence type="ECO:0000259" key="11">
    <source>
        <dbReference type="Pfam" id="PF02355"/>
    </source>
</evidence>
<evidence type="ECO:0000259" key="14">
    <source>
        <dbReference type="Pfam" id="PF22599"/>
    </source>
</evidence>
<dbReference type="Pfam" id="PF13721">
    <property type="entry name" value="SecD-TM1"/>
    <property type="match status" value="1"/>
</dbReference>
<dbReference type="InterPro" id="IPR054384">
    <property type="entry name" value="SecDF_P1_head"/>
</dbReference>
<accession>C7RRY1</accession>
<comment type="subunit">
    <text evidence="10">Forms a complex with SecF. Part of the essential Sec protein translocation apparatus which comprises SecA, SecYEG and auxiliary proteins SecDF-YajC and YidC.</text>
</comment>
<comment type="caution">
    <text evidence="10">Lacks conserved residue(s) required for the propagation of feature annotation.</text>
</comment>
<dbReference type="STRING" id="522306.CAP2UW1_2517"/>
<dbReference type="OrthoDB" id="9805019at2"/>
<dbReference type="HAMAP" id="MF_01463_B">
    <property type="entry name" value="SecD_B"/>
    <property type="match status" value="1"/>
</dbReference>
<keyword evidence="2 10" id="KW-0813">Transport</keyword>
<evidence type="ECO:0000259" key="12">
    <source>
        <dbReference type="Pfam" id="PF13721"/>
    </source>
</evidence>
<evidence type="ECO:0000256" key="8">
    <source>
        <dbReference type="ARBA" id="ARBA00023010"/>
    </source>
</evidence>
<feature type="domain" description="Protein translocase subunit SecDF P1" evidence="13">
    <location>
        <begin position="234"/>
        <end position="292"/>
    </location>
</feature>
<reference evidence="15" key="1">
    <citation type="submission" date="2009-08" db="EMBL/GenBank/DDBJ databases">
        <authorList>
            <consortium name="US DOE Joint Genome Institute"/>
            <person name="Lucas S."/>
            <person name="Copeland A."/>
            <person name="Lapidus A."/>
            <person name="Glavina del Rio T."/>
            <person name="Dalin E."/>
            <person name="Tice H."/>
            <person name="Bruce D."/>
            <person name="Barry K."/>
            <person name="Pitluck S."/>
            <person name="Lowry S."/>
            <person name="Larimer F."/>
            <person name="Land M."/>
            <person name="Hauser L."/>
            <person name="Kyrpides N."/>
            <person name="Ivanova N."/>
            <person name="McMahon K.D."/>
            <person name="Hugenholtz P."/>
        </authorList>
    </citation>
    <scope>NUCLEOTIDE SEQUENCE</scope>
    <source>
        <strain evidence="15">UW-1</strain>
    </source>
</reference>
<evidence type="ECO:0000256" key="5">
    <source>
        <dbReference type="ARBA" id="ARBA00022692"/>
    </source>
</evidence>
<reference evidence="15" key="2">
    <citation type="submission" date="2009-09" db="EMBL/GenBank/DDBJ databases">
        <title>Complete sequence of chromosome of Candidatus Accumulibacter phosphatis clade IIA str. UW-1.</title>
        <authorList>
            <consortium name="US DOE Joint Genome Institute"/>
            <person name="Martin H.G."/>
            <person name="Ivanova N."/>
            <person name="Kunin V."/>
            <person name="Warnecke F."/>
            <person name="Barry K."/>
            <person name="He S."/>
            <person name="Salamov A."/>
            <person name="Szeto E."/>
            <person name="Dalin E."/>
            <person name="Pangilinan J.L."/>
            <person name="Lapidus A."/>
            <person name="Lowry S."/>
            <person name="Kyrpides N.C."/>
            <person name="McMahon K.D."/>
            <person name="Hugenholtz P."/>
        </authorList>
    </citation>
    <scope>NUCLEOTIDE SEQUENCE [LARGE SCALE GENOMIC DNA]</scope>
    <source>
        <strain evidence="15">UW-1</strain>
    </source>
</reference>
<name>C7RRY1_ACCRE</name>
<keyword evidence="7 10" id="KW-1133">Transmembrane helix</keyword>
<dbReference type="KEGG" id="app:CAP2UW1_2517"/>
<dbReference type="eggNOG" id="COG0342">
    <property type="taxonomic scope" value="Bacteria"/>
</dbReference>
<feature type="transmembrane region" description="Helical" evidence="10">
    <location>
        <begin position="571"/>
        <end position="595"/>
    </location>
</feature>
<proteinExistence type="inferred from homology"/>
<dbReference type="GO" id="GO:0006605">
    <property type="term" value="P:protein targeting"/>
    <property type="evidence" value="ECO:0007669"/>
    <property type="project" value="UniProtKB-UniRule"/>
</dbReference>
<dbReference type="InterPro" id="IPR048634">
    <property type="entry name" value="SecD_SecF_C"/>
</dbReference>
<dbReference type="Gene3D" id="3.30.1360.200">
    <property type="match status" value="1"/>
</dbReference>
<feature type="domain" description="SecD export protein N-terminal TM" evidence="12">
    <location>
        <begin position="1"/>
        <end position="108"/>
    </location>
</feature>
<dbReference type="Pfam" id="PF02355">
    <property type="entry name" value="SecD_SecF_C"/>
    <property type="match status" value="1"/>
</dbReference>
<dbReference type="GO" id="GO:0065002">
    <property type="term" value="P:intracellular protein transmembrane transport"/>
    <property type="evidence" value="ECO:0007669"/>
    <property type="project" value="UniProtKB-UniRule"/>
</dbReference>
<evidence type="ECO:0000256" key="10">
    <source>
        <dbReference type="HAMAP-Rule" id="MF_01463"/>
    </source>
</evidence>